<dbReference type="AlphaFoldDB" id="A0A2T7EKJ0"/>
<organism evidence="1 2">
    <name type="scientific">Panicum hallii var. hallii</name>
    <dbReference type="NCBI Taxonomy" id="1504633"/>
    <lineage>
        <taxon>Eukaryota</taxon>
        <taxon>Viridiplantae</taxon>
        <taxon>Streptophyta</taxon>
        <taxon>Embryophyta</taxon>
        <taxon>Tracheophyta</taxon>
        <taxon>Spermatophyta</taxon>
        <taxon>Magnoliopsida</taxon>
        <taxon>Liliopsida</taxon>
        <taxon>Poales</taxon>
        <taxon>Poaceae</taxon>
        <taxon>PACMAD clade</taxon>
        <taxon>Panicoideae</taxon>
        <taxon>Panicodae</taxon>
        <taxon>Paniceae</taxon>
        <taxon>Panicinae</taxon>
        <taxon>Panicum</taxon>
        <taxon>Panicum sect. Panicum</taxon>
    </lineage>
</organism>
<evidence type="ECO:0000313" key="1">
    <source>
        <dbReference type="EMBL" id="PUZ68356.1"/>
    </source>
</evidence>
<dbReference type="Proteomes" id="UP000244336">
    <property type="component" value="Chromosome 2"/>
</dbReference>
<keyword evidence="2" id="KW-1185">Reference proteome</keyword>
<gene>
    <name evidence="1" type="ORF">GQ55_2G020700</name>
</gene>
<name>A0A2T7EKJ0_9POAL</name>
<sequence>MAAAAAAPSRFLGTVHNQVGDAKLNDAAREFALTTLGDARKHEGVMRRGIKVFPRVAKVMWWTYKLGVTATVGLVVVKVANKVAELPSDGPGC</sequence>
<proteinExistence type="predicted"/>
<accession>A0A2T7EKJ0</accession>
<reference evidence="1 2" key="1">
    <citation type="submission" date="2018-04" db="EMBL/GenBank/DDBJ databases">
        <title>WGS assembly of Panicum hallii var. hallii HAL2.</title>
        <authorList>
            <person name="Lovell J."/>
            <person name="Jenkins J."/>
            <person name="Lowry D."/>
            <person name="Mamidi S."/>
            <person name="Sreedasyam A."/>
            <person name="Weng X."/>
            <person name="Barry K."/>
            <person name="Bonette J."/>
            <person name="Campitelli B."/>
            <person name="Daum C."/>
            <person name="Gordon S."/>
            <person name="Gould B."/>
            <person name="Lipzen A."/>
            <person name="MacQueen A."/>
            <person name="Palacio-Mejia J."/>
            <person name="Plott C."/>
            <person name="Shakirov E."/>
            <person name="Shu S."/>
            <person name="Yoshinaga Y."/>
            <person name="Zane M."/>
            <person name="Rokhsar D."/>
            <person name="Grimwood J."/>
            <person name="Schmutz J."/>
            <person name="Juenger T."/>
        </authorList>
    </citation>
    <scope>NUCLEOTIDE SEQUENCE [LARGE SCALE GENOMIC DNA]</scope>
    <source>
        <strain evidence="2">cv. HAL2</strain>
    </source>
</reference>
<protein>
    <submittedName>
        <fullName evidence="1">Uncharacterized protein</fullName>
    </submittedName>
</protein>
<dbReference type="Gramene" id="PUZ68356">
    <property type="protein sequence ID" value="PUZ68356"/>
    <property type="gene ID" value="GQ55_2G020700"/>
</dbReference>
<evidence type="ECO:0000313" key="2">
    <source>
        <dbReference type="Proteomes" id="UP000244336"/>
    </source>
</evidence>
<dbReference type="EMBL" id="CM009750">
    <property type="protein sequence ID" value="PUZ68356.1"/>
    <property type="molecule type" value="Genomic_DNA"/>
</dbReference>